<feature type="region of interest" description="Disordered" evidence="1">
    <location>
        <begin position="1"/>
        <end position="52"/>
    </location>
</feature>
<keyword evidence="4" id="KW-1185">Reference proteome</keyword>
<evidence type="ECO:0000256" key="1">
    <source>
        <dbReference type="SAM" id="MobiDB-lite"/>
    </source>
</evidence>
<dbReference type="eggNOG" id="arCOG03924">
    <property type="taxonomic scope" value="Archaea"/>
</dbReference>
<name>M0LI29_NATLA</name>
<evidence type="ECO:0000313" key="5">
    <source>
        <dbReference type="Proteomes" id="UP000186547"/>
    </source>
</evidence>
<dbReference type="AlphaFoldDB" id="M0LI29"/>
<evidence type="ECO:0000313" key="3">
    <source>
        <dbReference type="EMBL" id="EMA31650.1"/>
    </source>
</evidence>
<dbReference type="EMBL" id="CP019285">
    <property type="protein sequence ID" value="APW99527.1"/>
    <property type="molecule type" value="Genomic_DNA"/>
</dbReference>
<dbReference type="EMBL" id="AOLZ01000044">
    <property type="protein sequence ID" value="EMA31650.1"/>
    <property type="molecule type" value="Genomic_DNA"/>
</dbReference>
<dbReference type="RefSeq" id="WP_007142559.1">
    <property type="nucleotide sequence ID" value="NZ_AOLZ01000044.1"/>
</dbReference>
<dbReference type="Proteomes" id="UP000186547">
    <property type="component" value="Chromosome"/>
</dbReference>
<dbReference type="InterPro" id="IPR036388">
    <property type="entry name" value="WH-like_DNA-bd_sf"/>
</dbReference>
<accession>M0LI29</accession>
<gene>
    <name evidence="3" type="ORF">C445_14247</name>
    <name evidence="2" type="ORF">CHINAEXTREME_17905</name>
</gene>
<dbReference type="KEGG" id="hlc:CHINAEXTREME17905"/>
<reference evidence="2" key="3">
    <citation type="submission" date="2017-01" db="EMBL/GenBank/DDBJ databases">
        <authorList>
            <person name="Mah S.A."/>
            <person name="Swanson W.J."/>
            <person name="Moy G.W."/>
            <person name="Vacquier V.D."/>
        </authorList>
    </citation>
    <scope>NUCLEOTIDE SEQUENCE</scope>
    <source>
        <strain evidence="2">AJ5</strain>
    </source>
</reference>
<dbReference type="GeneID" id="30923039"/>
<protein>
    <submittedName>
        <fullName evidence="3">Uncharacterized protein</fullName>
    </submittedName>
</protein>
<organism evidence="3 4">
    <name type="scientific">Natronobacterium lacisalsi AJ5</name>
    <dbReference type="NCBI Taxonomy" id="358396"/>
    <lineage>
        <taxon>Archaea</taxon>
        <taxon>Methanobacteriati</taxon>
        <taxon>Methanobacteriota</taxon>
        <taxon>Stenosarchaea group</taxon>
        <taxon>Halobacteria</taxon>
        <taxon>Halobacteriales</taxon>
        <taxon>Natrialbaceae</taxon>
        <taxon>Natronobacterium</taxon>
    </lineage>
</organism>
<feature type="compositionally biased region" description="Acidic residues" evidence="1">
    <location>
        <begin position="1"/>
        <end position="10"/>
    </location>
</feature>
<reference evidence="2 5" key="1">
    <citation type="journal article" date="2011" name="J. Bacteriol.">
        <title>Genome sequence of Halobiforma lacisalsi AJ5, an extremely halophilic archaeon which harbors a bop gene.</title>
        <authorList>
            <person name="Jiang X."/>
            <person name="Wang S."/>
            <person name="Cheng H."/>
            <person name="Huo Y."/>
            <person name="Zhang X."/>
            <person name="Zhu X."/>
            <person name="Han X."/>
            <person name="Ni P."/>
            <person name="Wu M."/>
        </authorList>
    </citation>
    <scope>NUCLEOTIDE SEQUENCE [LARGE SCALE GENOMIC DNA]</scope>
    <source>
        <strain evidence="2 5">AJ5</strain>
    </source>
</reference>
<evidence type="ECO:0000313" key="4">
    <source>
        <dbReference type="Proteomes" id="UP000011555"/>
    </source>
</evidence>
<dbReference type="Gene3D" id="1.10.10.10">
    <property type="entry name" value="Winged helix-like DNA-binding domain superfamily/Winged helix DNA-binding domain"/>
    <property type="match status" value="1"/>
</dbReference>
<dbReference type="Proteomes" id="UP000011555">
    <property type="component" value="Unassembled WGS sequence"/>
</dbReference>
<evidence type="ECO:0000313" key="2">
    <source>
        <dbReference type="EMBL" id="APW99527.1"/>
    </source>
</evidence>
<reference evidence="3 4" key="2">
    <citation type="journal article" date="2014" name="PLoS Genet.">
        <title>Phylogenetically driven sequencing of extremely halophilic archaea reveals strategies for static and dynamic osmo-response.</title>
        <authorList>
            <person name="Becker E.A."/>
            <person name="Seitzer P.M."/>
            <person name="Tritt A."/>
            <person name="Larsen D."/>
            <person name="Krusor M."/>
            <person name="Yao A.I."/>
            <person name="Wu D."/>
            <person name="Madern D."/>
            <person name="Eisen J.A."/>
            <person name="Darling A.E."/>
            <person name="Facciotti M.T."/>
        </authorList>
    </citation>
    <scope>NUCLEOTIDE SEQUENCE [LARGE SCALE GENOMIC DNA]</scope>
    <source>
        <strain evidence="3 4">AJ5</strain>
    </source>
</reference>
<feature type="compositionally biased region" description="Polar residues" evidence="1">
    <location>
        <begin position="28"/>
        <end position="38"/>
    </location>
</feature>
<proteinExistence type="predicted"/>
<sequence>MTPDANENDSDAGSGADGDSDLDPDPDQTTGRSPTPTGFRSFEAESPGPDWLEPEDEEILAVLREDHNFAPSHAAEADVCRGPVASHRCRELAKRGLLKKVATGMYDVTELGERFLDGEVSLEKLAAEADDVDVDVDADE</sequence>